<proteinExistence type="predicted"/>
<dbReference type="SUPFAM" id="SSF55347">
    <property type="entry name" value="Glyceraldehyde-3-phosphate dehydrogenase-like, C-terminal domain"/>
    <property type="match status" value="1"/>
</dbReference>
<dbReference type="PANTHER" id="PTHR43708">
    <property type="entry name" value="CONSERVED EXPRESSED OXIDOREDUCTASE (EUROFUNG)"/>
    <property type="match status" value="1"/>
</dbReference>
<protein>
    <submittedName>
        <fullName evidence="3">Oxidoreductase domain protein</fullName>
    </submittedName>
</protein>
<dbReference type="PANTHER" id="PTHR43708:SF8">
    <property type="entry name" value="OXIDOREDUCTASE"/>
    <property type="match status" value="1"/>
</dbReference>
<name>A0A7U3ZMN5_RUNSL</name>
<dbReference type="RefSeq" id="WP_013929300.1">
    <property type="nucleotide sequence ID" value="NC_015703.1"/>
</dbReference>
<gene>
    <name evidence="3" type="ordered locus">Runsl_3639</name>
</gene>
<dbReference type="Proteomes" id="UP000000493">
    <property type="component" value="Chromosome"/>
</dbReference>
<dbReference type="Pfam" id="PF22725">
    <property type="entry name" value="GFO_IDH_MocA_C3"/>
    <property type="match status" value="1"/>
</dbReference>
<evidence type="ECO:0000313" key="4">
    <source>
        <dbReference type="Proteomes" id="UP000000493"/>
    </source>
</evidence>
<reference evidence="3 4" key="2">
    <citation type="journal article" date="2012" name="Stand. Genomic Sci.">
        <title>Complete genome sequence of the aquatic bacterium Runella slithyformis type strain (LSU 4(T)).</title>
        <authorList>
            <person name="Copeland A."/>
            <person name="Zhang X."/>
            <person name="Misra M."/>
            <person name="Lapidus A."/>
            <person name="Nolan M."/>
            <person name="Lucas S."/>
            <person name="Deshpande S."/>
            <person name="Cheng J.F."/>
            <person name="Tapia R."/>
            <person name="Goodwin L.A."/>
            <person name="Pitluck S."/>
            <person name="Liolios K."/>
            <person name="Pagani I."/>
            <person name="Ivanova N."/>
            <person name="Mikhailova N."/>
            <person name="Pati A."/>
            <person name="Chen A."/>
            <person name="Palaniappan K."/>
            <person name="Land M."/>
            <person name="Hauser L."/>
            <person name="Pan C."/>
            <person name="Jeffries C.D."/>
            <person name="Detter J.C."/>
            <person name="Brambilla E.M."/>
            <person name="Rohde M."/>
            <person name="Djao O.D."/>
            <person name="Goker M."/>
            <person name="Sikorski J."/>
            <person name="Tindall B.J."/>
            <person name="Woyke T."/>
            <person name="Bristow J."/>
            <person name="Eisen J.A."/>
            <person name="Markowitz V."/>
            <person name="Hugenholtz P."/>
            <person name="Kyrpides N.C."/>
            <person name="Klenk H.P."/>
            <person name="Mavromatis K."/>
        </authorList>
    </citation>
    <scope>NUCLEOTIDE SEQUENCE [LARGE SCALE GENOMIC DNA]</scope>
    <source>
        <strain evidence="4">ATCC 29530 / DSM 19594 / LMG 11500 / NCIMB 11436 / LSU 4</strain>
    </source>
</reference>
<dbReference type="GO" id="GO:0000166">
    <property type="term" value="F:nucleotide binding"/>
    <property type="evidence" value="ECO:0007669"/>
    <property type="project" value="InterPro"/>
</dbReference>
<dbReference type="KEGG" id="rsi:Runsl_3639"/>
<evidence type="ECO:0000313" key="3">
    <source>
        <dbReference type="EMBL" id="AEI49997.1"/>
    </source>
</evidence>
<dbReference type="EMBL" id="CP002859">
    <property type="protein sequence ID" value="AEI49997.1"/>
    <property type="molecule type" value="Genomic_DNA"/>
</dbReference>
<organism evidence="3 4">
    <name type="scientific">Runella slithyformis (strain ATCC 29530 / DSM 19594 / LMG 11500 / NCIMB 11436 / LSU 4)</name>
    <dbReference type="NCBI Taxonomy" id="761193"/>
    <lineage>
        <taxon>Bacteria</taxon>
        <taxon>Pseudomonadati</taxon>
        <taxon>Bacteroidota</taxon>
        <taxon>Cytophagia</taxon>
        <taxon>Cytophagales</taxon>
        <taxon>Spirosomataceae</taxon>
        <taxon>Runella</taxon>
    </lineage>
</organism>
<keyword evidence="4" id="KW-1185">Reference proteome</keyword>
<feature type="domain" description="GFO/IDH/MocA-like oxidoreductase" evidence="2">
    <location>
        <begin position="128"/>
        <end position="250"/>
    </location>
</feature>
<sequence>MRIAIVGTGFWARYQIPAWQELEGVEIVAAYNRTRSKAEEIAQRFSIPNVYDNIESLLLKEELDCIDIITDVDTHPVFTKMAAERGVNVICQKPMAASFALAQEMIHVCRKQGVKFFVHENFRWQAPIRALKKAINSGVIGEPFKAGVSFCSGFPVFDNQPFLAELEQFILTDIGSHVLDVCRFLFGEADNLRCMTRRVNPAIKGEDVANVLMEMQSGLHCFAEMSYASILEKESFPQTLVLVEGTKGSLHLTNDFVLKTTTRQGTLSEIIKPVLYDWLDPAYAVVHSSIVDCNRDILRGLQGEAAETTGDDNFETVKLVFAAYESARTGKVIHLKNFSEWLS</sequence>
<reference evidence="4" key="1">
    <citation type="submission" date="2011-06" db="EMBL/GenBank/DDBJ databases">
        <title>The complete genome of chromosome of Runella slithyformis DSM 19594.</title>
        <authorList>
            <consortium name="US DOE Joint Genome Institute (JGI-PGF)"/>
            <person name="Lucas S."/>
            <person name="Han J."/>
            <person name="Lapidus A."/>
            <person name="Bruce D."/>
            <person name="Goodwin L."/>
            <person name="Pitluck S."/>
            <person name="Peters L."/>
            <person name="Kyrpides N."/>
            <person name="Mavromatis K."/>
            <person name="Ivanova N."/>
            <person name="Ovchinnikova G."/>
            <person name="Zhang X."/>
            <person name="Misra M."/>
            <person name="Detter J.C."/>
            <person name="Tapia R."/>
            <person name="Han C."/>
            <person name="Land M."/>
            <person name="Hauser L."/>
            <person name="Markowitz V."/>
            <person name="Cheng J.-F."/>
            <person name="Hugenholtz P."/>
            <person name="Woyke T."/>
            <person name="Wu D."/>
            <person name="Tindall B."/>
            <person name="Faehrich R."/>
            <person name="Brambilla E."/>
            <person name="Klenk H.-P."/>
            <person name="Eisen J.A."/>
        </authorList>
    </citation>
    <scope>NUCLEOTIDE SEQUENCE [LARGE SCALE GENOMIC DNA]</scope>
    <source>
        <strain evidence="4">ATCC 29530 / DSM 19594 / LMG 11500 / NCIMB 11436 / LSU 4</strain>
    </source>
</reference>
<dbReference type="Pfam" id="PF01408">
    <property type="entry name" value="GFO_IDH_MocA"/>
    <property type="match status" value="1"/>
</dbReference>
<dbReference type="AlphaFoldDB" id="A0A7U3ZMN5"/>
<dbReference type="InterPro" id="IPR051317">
    <property type="entry name" value="Gfo/Idh/MocA_oxidoreduct"/>
</dbReference>
<feature type="domain" description="Gfo/Idh/MocA-like oxidoreductase N-terminal" evidence="1">
    <location>
        <begin position="1"/>
        <end position="118"/>
    </location>
</feature>
<evidence type="ECO:0000259" key="1">
    <source>
        <dbReference type="Pfam" id="PF01408"/>
    </source>
</evidence>
<dbReference type="SUPFAM" id="SSF51735">
    <property type="entry name" value="NAD(P)-binding Rossmann-fold domains"/>
    <property type="match status" value="1"/>
</dbReference>
<dbReference type="Gene3D" id="3.40.50.720">
    <property type="entry name" value="NAD(P)-binding Rossmann-like Domain"/>
    <property type="match status" value="1"/>
</dbReference>
<dbReference type="InterPro" id="IPR036291">
    <property type="entry name" value="NAD(P)-bd_dom_sf"/>
</dbReference>
<accession>A0A7U3ZMN5</accession>
<evidence type="ECO:0000259" key="2">
    <source>
        <dbReference type="Pfam" id="PF22725"/>
    </source>
</evidence>
<dbReference type="InterPro" id="IPR000683">
    <property type="entry name" value="Gfo/Idh/MocA-like_OxRdtase_N"/>
</dbReference>
<dbReference type="Gene3D" id="3.30.360.10">
    <property type="entry name" value="Dihydrodipicolinate Reductase, domain 2"/>
    <property type="match status" value="1"/>
</dbReference>
<dbReference type="InterPro" id="IPR055170">
    <property type="entry name" value="GFO_IDH_MocA-like_dom"/>
</dbReference>